<feature type="compositionally biased region" description="Gly residues" evidence="1">
    <location>
        <begin position="270"/>
        <end position="281"/>
    </location>
</feature>
<dbReference type="EMBL" id="CP134500">
    <property type="protein sequence ID" value="WNF29714.1"/>
    <property type="molecule type" value="Genomic_DNA"/>
</dbReference>
<evidence type="ECO:0000313" key="2">
    <source>
        <dbReference type="EMBL" id="WNF29714.1"/>
    </source>
</evidence>
<name>A0ABY9W2N2_9ACTN</name>
<dbReference type="Proteomes" id="UP001303236">
    <property type="component" value="Chromosome"/>
</dbReference>
<gene>
    <name evidence="2" type="ORF">RI138_24385</name>
</gene>
<feature type="region of interest" description="Disordered" evidence="1">
    <location>
        <begin position="1"/>
        <end position="152"/>
    </location>
</feature>
<feature type="compositionally biased region" description="Acidic residues" evidence="1">
    <location>
        <begin position="41"/>
        <end position="51"/>
    </location>
</feature>
<feature type="compositionally biased region" description="Basic and acidic residues" evidence="1">
    <location>
        <begin position="22"/>
        <end position="40"/>
    </location>
</feature>
<accession>A0ABY9W2N2</accession>
<organism evidence="2 3">
    <name type="scientific">Streptomyces durocortorensis</name>
    <dbReference type="NCBI Taxonomy" id="2811104"/>
    <lineage>
        <taxon>Bacteria</taxon>
        <taxon>Bacillati</taxon>
        <taxon>Actinomycetota</taxon>
        <taxon>Actinomycetes</taxon>
        <taxon>Kitasatosporales</taxon>
        <taxon>Streptomycetaceae</taxon>
        <taxon>Streptomyces</taxon>
    </lineage>
</organism>
<proteinExistence type="predicted"/>
<feature type="compositionally biased region" description="Pro residues" evidence="1">
    <location>
        <begin position="288"/>
        <end position="304"/>
    </location>
</feature>
<feature type="compositionally biased region" description="Basic and acidic residues" evidence="1">
    <location>
        <begin position="119"/>
        <end position="142"/>
    </location>
</feature>
<sequence length="324" mass="33671">MPEAPDRPEDAEGPEAPVVPDDADRPEVPRAGEPSDRPDEPDLPEAADVDVDVDRPEGSDVPGEPVLPEGPGAADRSEDLDVPEDADVPEEPGEAEAPRRPEDPEDPEDADGPEDPDVPEERDPPLVDRSDRLDGWLDRWTDGDPGLGFRLPSVVPVPVMFRPAAAVGRSATGPGSSSAGRTARSSRGPPGDAVRALPGRATPWMRPTGADGRTAWPSSPPREGSCHEASCERNRSPSLTPIEDRATVTDGGATRRQPPSQSPPPDTPAGGEGVATGGGGAADSSASPPRPPAFAPPAPRPPPSRAGAPVRCRSARRNQSPNPT</sequence>
<feature type="compositionally biased region" description="Basic and acidic residues" evidence="1">
    <location>
        <begin position="1"/>
        <end position="10"/>
    </location>
</feature>
<feature type="region of interest" description="Disordered" evidence="1">
    <location>
        <begin position="166"/>
        <end position="324"/>
    </location>
</feature>
<protein>
    <submittedName>
        <fullName evidence="2">Uncharacterized protein</fullName>
    </submittedName>
</protein>
<feature type="compositionally biased region" description="Acidic residues" evidence="1">
    <location>
        <begin position="78"/>
        <end position="94"/>
    </location>
</feature>
<feature type="compositionally biased region" description="Low complexity" evidence="1">
    <location>
        <begin position="168"/>
        <end position="189"/>
    </location>
</feature>
<keyword evidence="3" id="KW-1185">Reference proteome</keyword>
<feature type="compositionally biased region" description="Low complexity" evidence="1">
    <location>
        <begin position="61"/>
        <end position="72"/>
    </location>
</feature>
<feature type="compositionally biased region" description="Basic and acidic residues" evidence="1">
    <location>
        <begin position="224"/>
        <end position="235"/>
    </location>
</feature>
<reference evidence="2 3" key="1">
    <citation type="submission" date="2023-09" db="EMBL/GenBank/DDBJ databases">
        <title>Genome completion map analysis of the actinomycetes C11-1.</title>
        <authorList>
            <person name="Qin P."/>
            <person name="Guan P."/>
        </authorList>
    </citation>
    <scope>NUCLEOTIDE SEQUENCE [LARGE SCALE GENOMIC DNA]</scope>
    <source>
        <strain evidence="2 3">C11-1</strain>
    </source>
</reference>
<feature type="compositionally biased region" description="Acidic residues" evidence="1">
    <location>
        <begin position="103"/>
        <end position="118"/>
    </location>
</feature>
<evidence type="ECO:0000313" key="3">
    <source>
        <dbReference type="Proteomes" id="UP001303236"/>
    </source>
</evidence>
<evidence type="ECO:0000256" key="1">
    <source>
        <dbReference type="SAM" id="MobiDB-lite"/>
    </source>
</evidence>